<evidence type="ECO:0000256" key="1">
    <source>
        <dbReference type="PROSITE-ProRule" id="PRU00983"/>
    </source>
</evidence>
<evidence type="ECO:0000313" key="6">
    <source>
        <dbReference type="RefSeq" id="XP_026738500.1"/>
    </source>
</evidence>
<dbReference type="SUPFAM" id="SSF50729">
    <property type="entry name" value="PH domain-like"/>
    <property type="match status" value="1"/>
</dbReference>
<comment type="similarity">
    <text evidence="1">Belongs to the DOCK family.</text>
</comment>
<dbReference type="InterPro" id="IPR021816">
    <property type="entry name" value="DOCK_C/D_N"/>
</dbReference>
<sequence length="1960" mass="219522">MPPVNSKVKKSGAEYENIIAKKCTALDFEQYIQDNKTLLLNDPLRDILLYPTDDVSSVVLPRRWRTVTTAVPDVRTAATCPLLTRQALLSYASSWNLIHYKFSNYSGTYLNLPRPIENKFPEEVYDIDAETESDNETQAAKLDLGTKEGHLLKGPEIGSDRIFSNLASKSFKKRYCSMLREADGTYILEVYKDEKKIDTKLTIVMDFCSDVVRNPKRGKYCFELRMSGGKGYTFAAENEDEVTEWINAFKAALKKSQDSQETHQSDEALDKDADVSLTAEPPPPTYGTLKGLEHSMNPLLMRYSRETDMSIAAARNECRYNIFSMPYKRAPSPEPQLEPFKEHFGQRILLKCESLKFRLQAPIDGDKELLCQVEPYYTYLALYDARSGRKLTENFHFDLNHDAVKDLVKETECTKSLVENFSYDVKLDVKQIPEEWFRSKRQVMLSVNNPHPDLFLVVKIDKILQGHVSQVLEPYLKATKDPRLGLKVHKTVQAYANRVGTYRMPFAWAAKPLYKMYSNDLDLTPEFPTIYRQEPNKMSDDDLLKILSDYRKSEKMAKLTVIPGWLSINIQQSTEQVPNCMTNSYAALKPFPLPPAMPLTVELATLNVEPEQPYAAYIHHLYVRPLSLNFESQKMFARARNIACSIELRDNDTGDNKALQAVYGRFGMTSQYRCSVLHHNANPSWSDEAKIRLPATLTPQHHLLFTFHHISCDLAKKNDTNVETCIGYAWVPLIKNDKLADEIVNLPIATHLPSGYLSIQPLGLGRGNAGPEVVWVEGEKQLFRCQLVLDSTVATRDIHLHNLFNQAERLIKSSSPPTSPSPPPWNDVCNALKAAHAIKLNSLVAFLPTILNQLFELMTVEKSYTQDMGYQIVKLIVHFVHMIHDYGRKDLLDSYVKYVFNCVEFKLHTMLTAPLHMFVDPNQPDFLLGNKFMQYSGFFFDIITKSMAQYLINTGRIKMSRHERFHGDLLENIEKLVSTVEPSYILQQPMQTHIFNKNLATFLKSCLSFMDRGFVFRQIKKYLDKFKACDPKALFDFKFTFLQTICSHEHFVPFNLPLHANKLSKDGDEDPAQLKLCEEFIMRHFLAGTLLNQVEQSLREAPLKRKAALSVLRALLTKHEHDDRYRSRQCRARLAYLYSPWLTIVLENAHRLITKSLASPLVENGHDKVDGDGTVNPVLNSTQKEAASANSTPRRNRLTLHFEHTPVRNSAHFKEPPSIPLNNMYGKDHASNMSQSSLESVSTMSGGDSLPRNMGRLDLSELGDQVNRFGVMSAEEVRDVLLCFLFVLKYLDDERLVDWWKSLSQAQQQSFFNVLEICAEQFQYTGRKKILSEMKATTPDCNGKPKPMKARTLPARMSPPDFSKEPPIVVEKNNTVNRENLVNPSVTTELEAIAEHTVLSASFLATEVGLILIDRACLFMKNLGAADGVAAKPYLKLLQYPQSETLYKHLFAALRAYINQFSETLFEGGSSVCSGVVAAVVRLCEARAGWLRREAAAALYLLMRANFQHATGGDLTRVHLQVHYTPPPRSTCSCGPTSSTPPAGTSPGCICRYTTRRRRALPAHAGQLPARHRRGPHQGASAGTLHAAAALYLLMRANFQHATGGDLTRVHLQVHYTPPPRSTCSCGPTSSTPPAGTSPGCICRYTTRRRRALPAHAGQLPARHRRGPHQGASAGTLHAAAALYLLMRANFQHATGGDLTRVHLQVHYTPPPRSTCSCGPTSSTPPAGTSPGCICRYTTRRRRALPAHAGQLPARHRRGPHQGASAGTLHAAAALYLLMRANFQHATGGDLTRVHLQVHYTPPPRSTCSCGPTSSTPPAGPSPGCICRYTTRRRRALPAHAGQLPARHRRGPHQGASAGTLHAAAALYLLMRANFQHATGGDLTRVHLQVHYTPPPRSTCSCGPTSSTPPAGTSPGCICRYTTRRRRALPAHAGQLPARHRRGPHQGASAGYNGCLKTAR</sequence>
<feature type="domain" description="PH" evidence="3">
    <location>
        <begin position="144"/>
        <end position="254"/>
    </location>
</feature>
<evidence type="ECO:0000256" key="2">
    <source>
        <dbReference type="SAM" id="MobiDB-lite"/>
    </source>
</evidence>
<feature type="region of interest" description="Disordered" evidence="2">
    <location>
        <begin position="257"/>
        <end position="291"/>
    </location>
</feature>
<feature type="region of interest" description="Disordered" evidence="2">
    <location>
        <begin position="1336"/>
        <end position="1357"/>
    </location>
</feature>
<keyword evidence="5" id="KW-1185">Reference proteome</keyword>
<dbReference type="PROSITE" id="PS51650">
    <property type="entry name" value="C2_DOCK"/>
    <property type="match status" value="1"/>
</dbReference>
<evidence type="ECO:0000259" key="4">
    <source>
        <dbReference type="PROSITE" id="PS51650"/>
    </source>
</evidence>
<dbReference type="KEGG" id="tnl:113501518"/>
<organism evidence="5 6">
    <name type="scientific">Trichoplusia ni</name>
    <name type="common">Cabbage looper</name>
    <dbReference type="NCBI Taxonomy" id="7111"/>
    <lineage>
        <taxon>Eukaryota</taxon>
        <taxon>Metazoa</taxon>
        <taxon>Ecdysozoa</taxon>
        <taxon>Arthropoda</taxon>
        <taxon>Hexapoda</taxon>
        <taxon>Insecta</taxon>
        <taxon>Pterygota</taxon>
        <taxon>Neoptera</taxon>
        <taxon>Endopterygota</taxon>
        <taxon>Lepidoptera</taxon>
        <taxon>Glossata</taxon>
        <taxon>Ditrysia</taxon>
        <taxon>Noctuoidea</taxon>
        <taxon>Noctuidae</taxon>
        <taxon>Plusiinae</taxon>
        <taxon>Trichoplusia</taxon>
    </lineage>
</organism>
<dbReference type="GeneID" id="113501518"/>
<protein>
    <submittedName>
        <fullName evidence="6">Dedicator of cytokinesis protein 9 isoform X1</fullName>
    </submittedName>
</protein>
<dbReference type="SMART" id="SM00233">
    <property type="entry name" value="PH"/>
    <property type="match status" value="1"/>
</dbReference>
<dbReference type="GO" id="GO:0005085">
    <property type="term" value="F:guanyl-nucleotide exchange factor activity"/>
    <property type="evidence" value="ECO:0007669"/>
    <property type="project" value="InterPro"/>
</dbReference>
<dbReference type="GO" id="GO:0007264">
    <property type="term" value="P:small GTPase-mediated signal transduction"/>
    <property type="evidence" value="ECO:0007669"/>
    <property type="project" value="InterPro"/>
</dbReference>
<feature type="region of interest" description="Disordered" evidence="2">
    <location>
        <begin position="1932"/>
        <end position="1960"/>
    </location>
</feature>
<dbReference type="Pfam" id="PF00169">
    <property type="entry name" value="PH"/>
    <property type="match status" value="1"/>
</dbReference>
<evidence type="ECO:0000313" key="5">
    <source>
        <dbReference type="Proteomes" id="UP000322000"/>
    </source>
</evidence>
<dbReference type="RefSeq" id="XP_026738500.1">
    <property type="nucleotide sequence ID" value="XM_026882699.1"/>
</dbReference>
<dbReference type="PANTHER" id="PTHR23317">
    <property type="entry name" value="DEDICATOR OF CYTOKINESIS DOCK"/>
    <property type="match status" value="1"/>
</dbReference>
<dbReference type="PROSITE" id="PS50003">
    <property type="entry name" value="PH_DOMAIN"/>
    <property type="match status" value="1"/>
</dbReference>
<dbReference type="InterPro" id="IPR011993">
    <property type="entry name" value="PH-like_dom_sf"/>
</dbReference>
<gene>
    <name evidence="6" type="primary">LOC113501518</name>
</gene>
<dbReference type="InterPro" id="IPR026791">
    <property type="entry name" value="DOCK"/>
</dbReference>
<dbReference type="InterPro" id="IPR027007">
    <property type="entry name" value="C2_DOCK-type_domain"/>
</dbReference>
<feature type="domain" description="C2 DOCK-type" evidence="4">
    <location>
        <begin position="618"/>
        <end position="790"/>
    </location>
</feature>
<proteinExistence type="inferred from homology"/>
<dbReference type="OrthoDB" id="47328at2759"/>
<accession>A0A7E5WCQ2</accession>
<reference evidence="6" key="1">
    <citation type="submission" date="2025-08" db="UniProtKB">
        <authorList>
            <consortium name="RefSeq"/>
        </authorList>
    </citation>
    <scope>IDENTIFICATION</scope>
</reference>
<dbReference type="Gene3D" id="2.30.29.30">
    <property type="entry name" value="Pleckstrin-homology domain (PH domain)/Phosphotyrosine-binding domain (PTB)"/>
    <property type="match status" value="1"/>
</dbReference>
<dbReference type="CDD" id="cd13267">
    <property type="entry name" value="PH_DOCK-D"/>
    <property type="match status" value="1"/>
</dbReference>
<dbReference type="Proteomes" id="UP000322000">
    <property type="component" value="Chromosome 15"/>
</dbReference>
<feature type="compositionally biased region" description="Basic and acidic residues" evidence="2">
    <location>
        <begin position="257"/>
        <end position="274"/>
    </location>
</feature>
<dbReference type="Pfam" id="PF11878">
    <property type="entry name" value="DOCK_C-D_N"/>
    <property type="match status" value="1"/>
</dbReference>
<name>A0A7E5WCQ2_TRINI</name>
<dbReference type="PANTHER" id="PTHR23317:SF26">
    <property type="entry name" value="ZIZIMIN, ISOFORM K"/>
    <property type="match status" value="1"/>
</dbReference>
<dbReference type="InterPro" id="IPR035892">
    <property type="entry name" value="C2_domain_sf"/>
</dbReference>
<dbReference type="CTD" id="34030"/>
<evidence type="ECO:0000259" key="3">
    <source>
        <dbReference type="PROSITE" id="PS50003"/>
    </source>
</evidence>
<dbReference type="Pfam" id="PF14429">
    <property type="entry name" value="DOCK-C2"/>
    <property type="match status" value="1"/>
</dbReference>
<dbReference type="InterPro" id="IPR001849">
    <property type="entry name" value="PH_domain"/>
</dbReference>
<dbReference type="Gene3D" id="2.60.40.150">
    <property type="entry name" value="C2 domain"/>
    <property type="match status" value="1"/>
</dbReference>